<dbReference type="InterPro" id="IPR038601">
    <property type="entry name" value="MttB-like_sf"/>
</dbReference>
<comment type="similarity">
    <text evidence="1">Belongs to the trimethylamine methyltransferase family.</text>
</comment>
<evidence type="ECO:0000313" key="4">
    <source>
        <dbReference type="EMBL" id="XFO73853.1"/>
    </source>
</evidence>
<dbReference type="GO" id="GO:0032259">
    <property type="term" value="P:methylation"/>
    <property type="evidence" value="ECO:0007669"/>
    <property type="project" value="UniProtKB-KW"/>
</dbReference>
<dbReference type="EMBL" id="CP155571">
    <property type="protein sequence ID" value="XFO73853.1"/>
    <property type="molecule type" value="Genomic_DNA"/>
</dbReference>
<gene>
    <name evidence="4" type="primary">mtgB_2</name>
    <name evidence="4" type="ORF">SPACI_039610</name>
</gene>
<evidence type="ECO:0000256" key="1">
    <source>
        <dbReference type="ARBA" id="ARBA00007137"/>
    </source>
</evidence>
<dbReference type="GO" id="GO:0008168">
    <property type="term" value="F:methyltransferase activity"/>
    <property type="evidence" value="ECO:0007669"/>
    <property type="project" value="UniProtKB-KW"/>
</dbReference>
<evidence type="ECO:0000313" key="5">
    <source>
        <dbReference type="Proteomes" id="UP000216052"/>
    </source>
</evidence>
<evidence type="ECO:0000256" key="3">
    <source>
        <dbReference type="ARBA" id="ARBA00022679"/>
    </source>
</evidence>
<sequence>MKRNTSAGYSSFKGASLKIFSDSDLHSIHLATLEVLERTGLNITDEEALEYFDRNGARVDYEKKVVKIPAWMVEDALKSAPASVFLAGKDAKYDIILEDGRVYVCPFGLGILIEDPYTGELRETTKQDIADCARLVDYLDEYDFVFDTMVARDVDPKVACIHGFEAPLINTNKHVLASPENKTTAKILLEMGAVAAGGMDKLSDRPIMMLGGCTISPLTMPESTVAAVMEAARARVPSMILSMAMSGGMAPVTLAGALVVMNAEILGALTLSQLVNKGTPFIYGSSTGTLDMRHKAAAMLGCPETGLINAGVASIARMYNIPTLVAGG</sequence>
<dbReference type="Gene3D" id="3.20.20.480">
    <property type="entry name" value="Trimethylamine methyltransferase-like"/>
    <property type="match status" value="1"/>
</dbReference>
<name>A0ABZ3J681_SPOA4</name>
<organism evidence="4 5">
    <name type="scientific">Sporomusa acidovorans (strain ATCC 49682 / DSM 3132 / Mol)</name>
    <dbReference type="NCBI Taxonomy" id="1123286"/>
    <lineage>
        <taxon>Bacteria</taxon>
        <taxon>Bacillati</taxon>
        <taxon>Bacillota</taxon>
        <taxon>Negativicutes</taxon>
        <taxon>Selenomonadales</taxon>
        <taxon>Sporomusaceae</taxon>
        <taxon>Sporomusa</taxon>
    </lineage>
</organism>
<protein>
    <submittedName>
        <fullName evidence="4">Glycine betaine methyltransferase</fullName>
        <ecNumber evidence="4">2.1.1.-</ecNumber>
    </submittedName>
</protein>
<proteinExistence type="inferred from homology"/>
<keyword evidence="3 4" id="KW-0808">Transferase</keyword>
<reference evidence="4" key="1">
    <citation type="submission" date="2024-05" db="EMBL/GenBank/DDBJ databases">
        <title>Isolation and characterization of Sporomusa carbonis sp. nov., a carboxydotrophic hydrogenogen in the genus of Sporomusa isolated from a charcoal burning pile.</title>
        <authorList>
            <person name="Boeer T."/>
            <person name="Rosenbaum F."/>
            <person name="Eysell L."/>
            <person name="Mueller V."/>
            <person name="Daniel R."/>
            <person name="Poehlein A."/>
        </authorList>
    </citation>
    <scope>NUCLEOTIDE SEQUENCE [LARGE SCALE GENOMIC DNA]</scope>
    <source>
        <strain evidence="4">DSM 3132</strain>
    </source>
</reference>
<dbReference type="Proteomes" id="UP000216052">
    <property type="component" value="Chromosome"/>
</dbReference>
<accession>A0ABZ3J681</accession>
<keyword evidence="2 4" id="KW-0489">Methyltransferase</keyword>
<keyword evidence="5" id="KW-1185">Reference proteome</keyword>
<dbReference type="InterPro" id="IPR010426">
    <property type="entry name" value="MTTB_MeTrfase"/>
</dbReference>
<dbReference type="Pfam" id="PF06253">
    <property type="entry name" value="MTTB"/>
    <property type="match status" value="1"/>
</dbReference>
<evidence type="ECO:0000256" key="2">
    <source>
        <dbReference type="ARBA" id="ARBA00022603"/>
    </source>
</evidence>
<dbReference type="EC" id="2.1.1.-" evidence="4"/>